<feature type="transmembrane region" description="Helical" evidence="7">
    <location>
        <begin position="172"/>
        <end position="191"/>
    </location>
</feature>
<evidence type="ECO:0000256" key="6">
    <source>
        <dbReference type="ARBA" id="ARBA00023136"/>
    </source>
</evidence>
<feature type="transmembrane region" description="Helical" evidence="7">
    <location>
        <begin position="278"/>
        <end position="297"/>
    </location>
</feature>
<feature type="transmembrane region" description="Helical" evidence="7">
    <location>
        <begin position="111"/>
        <end position="135"/>
    </location>
</feature>
<dbReference type="PANTHER" id="PTHR43386">
    <property type="entry name" value="OLIGOPEPTIDE TRANSPORT SYSTEM PERMEASE PROTEIN APPC"/>
    <property type="match status" value="1"/>
</dbReference>
<dbReference type="Pfam" id="PF00528">
    <property type="entry name" value="BPD_transp_1"/>
    <property type="match status" value="1"/>
</dbReference>
<evidence type="ECO:0000256" key="4">
    <source>
        <dbReference type="ARBA" id="ARBA00022692"/>
    </source>
</evidence>
<feature type="transmembrane region" description="Helical" evidence="7">
    <location>
        <begin position="34"/>
        <end position="55"/>
    </location>
</feature>
<dbReference type="PANTHER" id="PTHR43386:SF1">
    <property type="entry name" value="D,D-DIPEPTIDE TRANSPORT SYSTEM PERMEASE PROTEIN DDPC-RELATED"/>
    <property type="match status" value="1"/>
</dbReference>
<dbReference type="SUPFAM" id="SSF161098">
    <property type="entry name" value="MetI-like"/>
    <property type="match status" value="1"/>
</dbReference>
<comment type="similarity">
    <text evidence="7">Belongs to the binding-protein-dependent transport system permease family.</text>
</comment>
<keyword evidence="2 7" id="KW-0813">Transport</keyword>
<dbReference type="InterPro" id="IPR050366">
    <property type="entry name" value="BP-dependent_transpt_permease"/>
</dbReference>
<sequence length="311" mass="33294">MTIESQIGTGGEDLGVAPAPRWGLPRYLLRRPSAVLAIAVLAVVVLLAVLAPLLARWSGNDPYAFNQDALGPAGLPAGPLGGISADHWLGVEPLNGRDLLSRILYGGRTSLFIATAATVLTMLVGTVLGLVAGYFGGWTDQVISRVMDFLMAFPQLIFMIAILSAVPGANRIAMLIAVLSIFGWPKIGRVVRSQVLSLRQREFVEAAVASGASRGQIVFREILPSLTGTIIVYTSLTFPIYIATEAGLSFLGVGVKPPQPSWGQMIYSAVPWYQTDPMFFALPGTFLTLTVLSAIVLDDHLQNFMSRRGGR</sequence>
<dbReference type="RefSeq" id="WP_114928138.1">
    <property type="nucleotide sequence ID" value="NZ_CP031229.1"/>
</dbReference>
<dbReference type="PROSITE" id="PS50928">
    <property type="entry name" value="ABC_TM1"/>
    <property type="match status" value="1"/>
</dbReference>
<reference evidence="9 10" key="1">
    <citation type="submission" date="2018-07" db="EMBL/GenBank/DDBJ databases">
        <title>Complete genome sequencing of Ornithinimicrobium sp. AMA3305.</title>
        <authorList>
            <person name="Bae J.-W."/>
        </authorList>
    </citation>
    <scope>NUCLEOTIDE SEQUENCE [LARGE SCALE GENOMIC DNA]</scope>
    <source>
        <strain evidence="9 10">AMA3305</strain>
    </source>
</reference>
<evidence type="ECO:0000256" key="2">
    <source>
        <dbReference type="ARBA" id="ARBA00022448"/>
    </source>
</evidence>
<evidence type="ECO:0000259" key="8">
    <source>
        <dbReference type="PROSITE" id="PS50928"/>
    </source>
</evidence>
<dbReference type="Gene3D" id="1.10.3720.10">
    <property type="entry name" value="MetI-like"/>
    <property type="match status" value="1"/>
</dbReference>
<evidence type="ECO:0000256" key="5">
    <source>
        <dbReference type="ARBA" id="ARBA00022989"/>
    </source>
</evidence>
<evidence type="ECO:0000256" key="7">
    <source>
        <dbReference type="RuleBase" id="RU363032"/>
    </source>
</evidence>
<dbReference type="KEGG" id="orn:DV701_09800"/>
<accession>A0A345NMW5</accession>
<feature type="transmembrane region" description="Helical" evidence="7">
    <location>
        <begin position="147"/>
        <end position="166"/>
    </location>
</feature>
<evidence type="ECO:0000256" key="1">
    <source>
        <dbReference type="ARBA" id="ARBA00004651"/>
    </source>
</evidence>
<name>A0A345NMW5_9MICO</name>
<feature type="transmembrane region" description="Helical" evidence="7">
    <location>
        <begin position="222"/>
        <end position="242"/>
    </location>
</feature>
<dbReference type="GO" id="GO:0005886">
    <property type="term" value="C:plasma membrane"/>
    <property type="evidence" value="ECO:0007669"/>
    <property type="project" value="UniProtKB-SubCell"/>
</dbReference>
<dbReference type="Pfam" id="PF12911">
    <property type="entry name" value="OppC_N"/>
    <property type="match status" value="1"/>
</dbReference>
<keyword evidence="10" id="KW-1185">Reference proteome</keyword>
<feature type="domain" description="ABC transmembrane type-1" evidence="8">
    <location>
        <begin position="107"/>
        <end position="298"/>
    </location>
</feature>
<keyword evidence="4 7" id="KW-0812">Transmembrane</keyword>
<dbReference type="Proteomes" id="UP000253790">
    <property type="component" value="Chromosome"/>
</dbReference>
<dbReference type="AlphaFoldDB" id="A0A345NMW5"/>
<dbReference type="OrthoDB" id="9812701at2"/>
<comment type="subcellular location">
    <subcellularLocation>
        <location evidence="1 7">Cell membrane</location>
        <topology evidence="1 7">Multi-pass membrane protein</topology>
    </subcellularLocation>
</comment>
<dbReference type="GO" id="GO:0055085">
    <property type="term" value="P:transmembrane transport"/>
    <property type="evidence" value="ECO:0007669"/>
    <property type="project" value="InterPro"/>
</dbReference>
<proteinExistence type="inferred from homology"/>
<dbReference type="EMBL" id="CP031229">
    <property type="protein sequence ID" value="AXH96373.1"/>
    <property type="molecule type" value="Genomic_DNA"/>
</dbReference>
<dbReference type="InterPro" id="IPR000515">
    <property type="entry name" value="MetI-like"/>
</dbReference>
<keyword evidence="6 7" id="KW-0472">Membrane</keyword>
<organism evidence="9 10">
    <name type="scientific">Ornithinimicrobium avium</name>
    <dbReference type="NCBI Taxonomy" id="2283195"/>
    <lineage>
        <taxon>Bacteria</taxon>
        <taxon>Bacillati</taxon>
        <taxon>Actinomycetota</taxon>
        <taxon>Actinomycetes</taxon>
        <taxon>Micrococcales</taxon>
        <taxon>Ornithinimicrobiaceae</taxon>
        <taxon>Ornithinimicrobium</taxon>
    </lineage>
</organism>
<evidence type="ECO:0000313" key="10">
    <source>
        <dbReference type="Proteomes" id="UP000253790"/>
    </source>
</evidence>
<protein>
    <submittedName>
        <fullName evidence="9">ABC transporter permease</fullName>
    </submittedName>
</protein>
<gene>
    <name evidence="9" type="ORF">DV701_09800</name>
</gene>
<dbReference type="CDD" id="cd06261">
    <property type="entry name" value="TM_PBP2"/>
    <property type="match status" value="1"/>
</dbReference>
<dbReference type="InterPro" id="IPR035906">
    <property type="entry name" value="MetI-like_sf"/>
</dbReference>
<evidence type="ECO:0000313" key="9">
    <source>
        <dbReference type="EMBL" id="AXH96373.1"/>
    </source>
</evidence>
<dbReference type="InterPro" id="IPR025966">
    <property type="entry name" value="OppC_N"/>
</dbReference>
<keyword evidence="5 7" id="KW-1133">Transmembrane helix</keyword>
<keyword evidence="3" id="KW-1003">Cell membrane</keyword>
<evidence type="ECO:0000256" key="3">
    <source>
        <dbReference type="ARBA" id="ARBA00022475"/>
    </source>
</evidence>